<keyword evidence="1" id="KW-1133">Transmembrane helix</keyword>
<dbReference type="AlphaFoldDB" id="A0A9X1V7U1"/>
<dbReference type="EMBL" id="JALBUF010000004">
    <property type="protein sequence ID" value="MCI0183271.1"/>
    <property type="molecule type" value="Genomic_DNA"/>
</dbReference>
<organism evidence="2 3">
    <name type="scientific">Sulfoacidibacillus ferrooxidans</name>
    <dbReference type="NCBI Taxonomy" id="2005001"/>
    <lineage>
        <taxon>Bacteria</taxon>
        <taxon>Bacillati</taxon>
        <taxon>Bacillota</taxon>
        <taxon>Bacilli</taxon>
        <taxon>Bacillales</taxon>
        <taxon>Alicyclobacillaceae</taxon>
        <taxon>Sulfoacidibacillus</taxon>
    </lineage>
</organism>
<comment type="caution">
    <text evidence="2">The sequence shown here is derived from an EMBL/GenBank/DDBJ whole genome shotgun (WGS) entry which is preliminary data.</text>
</comment>
<keyword evidence="1" id="KW-0472">Membrane</keyword>
<proteinExistence type="predicted"/>
<evidence type="ECO:0000313" key="2">
    <source>
        <dbReference type="EMBL" id="MCI0183271.1"/>
    </source>
</evidence>
<accession>A0A9X1V7U1</accession>
<name>A0A9X1V7U1_9BACL</name>
<feature type="transmembrane region" description="Helical" evidence="1">
    <location>
        <begin position="12"/>
        <end position="29"/>
    </location>
</feature>
<gene>
    <name evidence="2" type="ORF">MM817_01544</name>
</gene>
<keyword evidence="1" id="KW-0812">Transmembrane</keyword>
<dbReference type="Proteomes" id="UP001139263">
    <property type="component" value="Unassembled WGS sequence"/>
</dbReference>
<keyword evidence="3" id="KW-1185">Reference proteome</keyword>
<evidence type="ECO:0000256" key="1">
    <source>
        <dbReference type="SAM" id="Phobius"/>
    </source>
</evidence>
<protein>
    <submittedName>
        <fullName evidence="2">Uncharacterized protein</fullName>
    </submittedName>
</protein>
<sequence length="34" mass="3681">MAFVVEQGAMMISMVLLLGIVGVITHLILPKNLK</sequence>
<reference evidence="2" key="1">
    <citation type="submission" date="2022-03" db="EMBL/GenBank/DDBJ databases">
        <title>Draft Genome Sequence of Firmicute Strain S0AB, a Heterotrophic Iron/Sulfur-Oxidizing Extreme Acidophile.</title>
        <authorList>
            <person name="Vergara E."/>
            <person name="Pakostova E."/>
            <person name="Johnson D.B."/>
            <person name="Holmes D.S."/>
        </authorList>
    </citation>
    <scope>NUCLEOTIDE SEQUENCE</scope>
    <source>
        <strain evidence="2">S0AB</strain>
    </source>
</reference>
<evidence type="ECO:0000313" key="3">
    <source>
        <dbReference type="Proteomes" id="UP001139263"/>
    </source>
</evidence>